<evidence type="ECO:0000313" key="2">
    <source>
        <dbReference type="Proteomes" id="UP001596512"/>
    </source>
</evidence>
<organism evidence="1 2">
    <name type="scientific">Actinokineospora soli</name>
    <dbReference type="NCBI Taxonomy" id="1048753"/>
    <lineage>
        <taxon>Bacteria</taxon>
        <taxon>Bacillati</taxon>
        <taxon>Actinomycetota</taxon>
        <taxon>Actinomycetes</taxon>
        <taxon>Pseudonocardiales</taxon>
        <taxon>Pseudonocardiaceae</taxon>
        <taxon>Actinokineospora</taxon>
    </lineage>
</organism>
<accession>A0ABW2TLF0</accession>
<dbReference type="EMBL" id="JBHTEY010000004">
    <property type="protein sequence ID" value="MFC7614341.1"/>
    <property type="molecule type" value="Genomic_DNA"/>
</dbReference>
<reference evidence="2" key="1">
    <citation type="journal article" date="2019" name="Int. J. Syst. Evol. Microbiol.">
        <title>The Global Catalogue of Microorganisms (GCM) 10K type strain sequencing project: providing services to taxonomists for standard genome sequencing and annotation.</title>
        <authorList>
            <consortium name="The Broad Institute Genomics Platform"/>
            <consortium name="The Broad Institute Genome Sequencing Center for Infectious Disease"/>
            <person name="Wu L."/>
            <person name="Ma J."/>
        </authorList>
    </citation>
    <scope>NUCLEOTIDE SEQUENCE [LARGE SCALE GENOMIC DNA]</scope>
    <source>
        <strain evidence="2">JCM 17695</strain>
    </source>
</reference>
<gene>
    <name evidence="1" type="ORF">ACFQV2_13225</name>
</gene>
<name>A0ABW2TLF0_9PSEU</name>
<sequence length="355" mass="39576">MSNELTDRVLNSPIMVPFAAHSADRGGSGRGDLETLVAMAGSATSRLAIVGGAGSGKSTALLYLVSRLVDEHTPGAPVPVPVNLAGWDPEREDIEDVIRRRITGRAKVRKRRRSKRFLRLRSSRWATPLVDLVSRNLVFPVFDGLDELPEHHWAKARRGLALYLDRGDRGFVLACWESVFLQIVPAEVLTRGNTAVVELMPVPPGSAEKYLLSVEGDEDGKKRWERLHAAMATDGSPQAEALSSPLMLYLTRKVFERPSTHPALLCQPRFTSKESIESFLLGEYIDAAYAPRERQDSLDRVSVDQYSPEEARRYLGWFARRLAAKHTTVLRWWEAIGGTSPQRLAGRWRWGGSPS</sequence>
<protein>
    <recommendedName>
        <fullName evidence="3">NACHT domain-containing protein</fullName>
    </recommendedName>
</protein>
<evidence type="ECO:0008006" key="3">
    <source>
        <dbReference type="Google" id="ProtNLM"/>
    </source>
</evidence>
<dbReference type="Proteomes" id="UP001596512">
    <property type="component" value="Unassembled WGS sequence"/>
</dbReference>
<comment type="caution">
    <text evidence="1">The sequence shown here is derived from an EMBL/GenBank/DDBJ whole genome shotgun (WGS) entry which is preliminary data.</text>
</comment>
<keyword evidence="2" id="KW-1185">Reference proteome</keyword>
<dbReference type="Gene3D" id="3.40.50.300">
    <property type="entry name" value="P-loop containing nucleotide triphosphate hydrolases"/>
    <property type="match status" value="1"/>
</dbReference>
<proteinExistence type="predicted"/>
<dbReference type="InterPro" id="IPR027417">
    <property type="entry name" value="P-loop_NTPase"/>
</dbReference>
<evidence type="ECO:0000313" key="1">
    <source>
        <dbReference type="EMBL" id="MFC7614341.1"/>
    </source>
</evidence>